<organism evidence="1 2">
    <name type="scientific">Octopus vulgaris</name>
    <name type="common">Common octopus</name>
    <dbReference type="NCBI Taxonomy" id="6645"/>
    <lineage>
        <taxon>Eukaryota</taxon>
        <taxon>Metazoa</taxon>
        <taxon>Spiralia</taxon>
        <taxon>Lophotrochozoa</taxon>
        <taxon>Mollusca</taxon>
        <taxon>Cephalopoda</taxon>
        <taxon>Coleoidea</taxon>
        <taxon>Octopodiformes</taxon>
        <taxon>Octopoda</taxon>
        <taxon>Incirrata</taxon>
        <taxon>Octopodidae</taxon>
        <taxon>Octopus</taxon>
    </lineage>
</organism>
<gene>
    <name evidence="1" type="ORF">OCTVUL_1B020753</name>
</gene>
<reference evidence="1" key="1">
    <citation type="submission" date="2023-08" db="EMBL/GenBank/DDBJ databases">
        <authorList>
            <person name="Alioto T."/>
            <person name="Alioto T."/>
            <person name="Gomez Garrido J."/>
        </authorList>
    </citation>
    <scope>NUCLEOTIDE SEQUENCE</scope>
</reference>
<name>A0AA36ARB2_OCTVU</name>
<sequence length="67" mass="7518">MPSEALLMPTSGDITANMNKDQLLNAFSLFRRCIEAAAKADGGFNEIPSIILKMFLRRGENFEKRNL</sequence>
<accession>A0AA36ARB2</accession>
<protein>
    <submittedName>
        <fullName evidence="1">Uncharacterized protein</fullName>
    </submittedName>
</protein>
<evidence type="ECO:0000313" key="2">
    <source>
        <dbReference type="Proteomes" id="UP001162480"/>
    </source>
</evidence>
<dbReference type="AlphaFoldDB" id="A0AA36ARB2"/>
<dbReference type="EMBL" id="OX597816">
    <property type="protein sequence ID" value="CAI9720146.1"/>
    <property type="molecule type" value="Genomic_DNA"/>
</dbReference>
<dbReference type="Proteomes" id="UP001162480">
    <property type="component" value="Chromosome 3"/>
</dbReference>
<evidence type="ECO:0000313" key="1">
    <source>
        <dbReference type="EMBL" id="CAI9720146.1"/>
    </source>
</evidence>
<keyword evidence="2" id="KW-1185">Reference proteome</keyword>
<proteinExistence type="predicted"/>